<dbReference type="EMBL" id="RAYQ01000025">
    <property type="protein sequence ID" value="RKI88701.1"/>
    <property type="molecule type" value="Genomic_DNA"/>
</dbReference>
<comment type="caution">
    <text evidence="1">The sequence shown here is derived from an EMBL/GenBank/DDBJ whole genome shotgun (WGS) entry which is preliminary data.</text>
</comment>
<dbReference type="AlphaFoldDB" id="A0A3A9AML1"/>
<gene>
    <name evidence="1" type="ORF">D7V94_18780</name>
</gene>
<name>A0A3A9AML1_9FIRM</name>
<dbReference type="OrthoDB" id="1768345at2"/>
<reference evidence="1 2" key="1">
    <citation type="submission" date="2018-09" db="EMBL/GenBank/DDBJ databases">
        <title>Murine metabolic-syndrome-specific gut microbial biobank.</title>
        <authorList>
            <person name="Liu C."/>
        </authorList>
    </citation>
    <scope>NUCLEOTIDE SEQUENCE [LARGE SCALE GENOMIC DNA]</scope>
    <source>
        <strain evidence="1 2">0.1xD8-82</strain>
    </source>
</reference>
<protein>
    <submittedName>
        <fullName evidence="1">Uncharacterized protein</fullName>
    </submittedName>
</protein>
<accession>A0A3A9AML1</accession>
<keyword evidence="2" id="KW-1185">Reference proteome</keyword>
<organism evidence="1 2">
    <name type="scientific">Parablautia intestinalis</name>
    <dbReference type="NCBI Taxonomy" id="2320100"/>
    <lineage>
        <taxon>Bacteria</taxon>
        <taxon>Bacillati</taxon>
        <taxon>Bacillota</taxon>
        <taxon>Clostridia</taxon>
        <taxon>Lachnospirales</taxon>
        <taxon>Lachnospiraceae</taxon>
        <taxon>Parablautia</taxon>
    </lineage>
</organism>
<proteinExistence type="predicted"/>
<evidence type="ECO:0000313" key="1">
    <source>
        <dbReference type="EMBL" id="RKI88701.1"/>
    </source>
</evidence>
<sequence length="96" mass="11430">MIDKEKFHVLNYIKKEEYTASMEGMRYMLKKKEAEGESVLEAVIWPEPYCYAKTGEEKKQRKVFALSPEGVEQAAVWLNEQYKAHREYWKASKTFE</sequence>
<dbReference type="Proteomes" id="UP000280696">
    <property type="component" value="Unassembled WGS sequence"/>
</dbReference>
<evidence type="ECO:0000313" key="2">
    <source>
        <dbReference type="Proteomes" id="UP000280696"/>
    </source>
</evidence>
<dbReference type="RefSeq" id="WP_120471842.1">
    <property type="nucleotide sequence ID" value="NZ_RAYQ01000025.1"/>
</dbReference>